<reference evidence="1" key="1">
    <citation type="submission" date="2018-01" db="EMBL/GenBank/DDBJ databases">
        <authorList>
            <person name="Krukenberg V."/>
        </authorList>
    </citation>
    <scope>NUCLEOTIDE SEQUENCE</scope>
    <source>
        <strain evidence="1">E20ANME2</strain>
    </source>
</reference>
<evidence type="ECO:0000313" key="2">
    <source>
        <dbReference type="Proteomes" id="UP000248329"/>
    </source>
</evidence>
<proteinExistence type="predicted"/>
<evidence type="ECO:0000313" key="1">
    <source>
        <dbReference type="EMBL" id="PXF60760.1"/>
    </source>
</evidence>
<sequence>MHFNAFTVPDIPLVEEGDDLVEIICKNTRLCDRDIVVIASTVVAKAEGRVTPLAAIAPSNRAIAIAERNESDPRFVQAVIDESEEILLESPFLLVKTQSGNICVNAGIDGSNIDSGRIILLPEDPDGSAKNIRKDIFSMTDKSVSVIITDTNGRAFRDGQIGVAIGISGIAPTKDWRGSCDLFDNVLEVANEAIVDEIAAAANLLFGEGSDGMPVVVIRGLDFYAEEEGIGELYFPESEDVIRNALVHG</sequence>
<keyword evidence="1" id="KW-0436">Ligase</keyword>
<organism evidence="1 2">
    <name type="scientific">Candidatus Methanogaster sp</name>
    <dbReference type="NCBI Taxonomy" id="3386292"/>
    <lineage>
        <taxon>Archaea</taxon>
        <taxon>Methanobacteriati</taxon>
        <taxon>Methanobacteriota</taxon>
        <taxon>Stenosarchaea group</taxon>
        <taxon>Methanomicrobia</taxon>
        <taxon>Methanosarcinales</taxon>
        <taxon>ANME-2 cluster</taxon>
        <taxon>Candidatus Methanogasteraceae</taxon>
        <taxon>Candidatus Methanogaster</taxon>
    </lineage>
</organism>
<dbReference type="Proteomes" id="UP000248329">
    <property type="component" value="Unassembled WGS sequence"/>
</dbReference>
<gene>
    <name evidence="1" type="ORF">C4B59_08020</name>
</gene>
<protein>
    <submittedName>
        <fullName evidence="1">Coenzyme F420-0:L-glutamate ligase</fullName>
    </submittedName>
</protein>
<accession>A0AC61L2S7</accession>
<comment type="caution">
    <text evidence="1">The sequence shown here is derived from an EMBL/GenBank/DDBJ whole genome shotgun (WGS) entry which is preliminary data.</text>
</comment>
<dbReference type="EMBL" id="PQXF01000012">
    <property type="protein sequence ID" value="PXF60760.1"/>
    <property type="molecule type" value="Genomic_DNA"/>
</dbReference>
<name>A0AC61L2S7_9EURY</name>